<keyword evidence="3" id="KW-0597">Phosphoprotein</keyword>
<dbReference type="PROSITE" id="PS50113">
    <property type="entry name" value="PAC"/>
    <property type="match status" value="1"/>
</dbReference>
<dbReference type="EMBL" id="DROK01000277">
    <property type="protein sequence ID" value="HHI98064.1"/>
    <property type="molecule type" value="Genomic_DNA"/>
</dbReference>
<proteinExistence type="predicted"/>
<dbReference type="PANTHER" id="PTHR43065:SF10">
    <property type="entry name" value="PEROXIDE STRESS-ACTIVATED HISTIDINE KINASE MAK3"/>
    <property type="match status" value="1"/>
</dbReference>
<name>A0A7V5P1A5_9BACT</name>
<evidence type="ECO:0000313" key="12">
    <source>
        <dbReference type="EMBL" id="HHI98064.1"/>
    </source>
</evidence>
<dbReference type="NCBIfam" id="TIGR00229">
    <property type="entry name" value="sensory_box"/>
    <property type="match status" value="1"/>
</dbReference>
<keyword evidence="9" id="KW-1133">Transmembrane helix</keyword>
<evidence type="ECO:0000256" key="2">
    <source>
        <dbReference type="ARBA" id="ARBA00012438"/>
    </source>
</evidence>
<dbReference type="InterPro" id="IPR036097">
    <property type="entry name" value="HisK_dim/P_sf"/>
</dbReference>
<keyword evidence="6" id="KW-0418">Kinase</keyword>
<dbReference type="InterPro" id="IPR003594">
    <property type="entry name" value="HATPase_dom"/>
</dbReference>
<evidence type="ECO:0000256" key="5">
    <source>
        <dbReference type="ARBA" id="ARBA00022741"/>
    </source>
</evidence>
<dbReference type="SUPFAM" id="SSF55785">
    <property type="entry name" value="PYP-like sensor domain (PAS domain)"/>
    <property type="match status" value="1"/>
</dbReference>
<dbReference type="PROSITE" id="PS50109">
    <property type="entry name" value="HIS_KIN"/>
    <property type="match status" value="1"/>
</dbReference>
<dbReference type="CDD" id="cd00082">
    <property type="entry name" value="HisKA"/>
    <property type="match status" value="1"/>
</dbReference>
<comment type="catalytic activity">
    <reaction evidence="1">
        <text>ATP + protein L-histidine = ADP + protein N-phospho-L-histidine.</text>
        <dbReference type="EC" id="2.7.13.3"/>
    </reaction>
</comment>
<keyword evidence="7" id="KW-0067">ATP-binding</keyword>
<evidence type="ECO:0000256" key="8">
    <source>
        <dbReference type="ARBA" id="ARBA00023012"/>
    </source>
</evidence>
<dbReference type="CDD" id="cd00075">
    <property type="entry name" value="HATPase"/>
    <property type="match status" value="1"/>
</dbReference>
<evidence type="ECO:0000256" key="3">
    <source>
        <dbReference type="ARBA" id="ARBA00022553"/>
    </source>
</evidence>
<keyword evidence="4" id="KW-0808">Transferase</keyword>
<feature type="transmembrane region" description="Helical" evidence="9">
    <location>
        <begin position="90"/>
        <end position="107"/>
    </location>
</feature>
<dbReference type="SUPFAM" id="SSF47384">
    <property type="entry name" value="Homodimeric domain of signal transducing histidine kinase"/>
    <property type="match status" value="1"/>
</dbReference>
<dbReference type="SMART" id="SM00388">
    <property type="entry name" value="HisKA"/>
    <property type="match status" value="1"/>
</dbReference>
<keyword evidence="9" id="KW-0812">Transmembrane</keyword>
<sequence>MREEKSIKRFQLLRSFLIILGTFFFVFAYFEDNIFDFRSFLVLLGFWLVSVFFYVLFKRGGFKKEFLLLELFADLVLLSLLVYFTGGRDSPFIFLYPLLIFTASFHFGRRGADVFTLAALLLYSLIFWKPPRPEFFSPETILQFFVPLGAMGLLGALALKWAEEVRQTREKYRQASEALFRAEELHRHILHSLASGLIITDLNYVIVSANQAAEEILDQKDLQGKRLDQVIPGLDLAVHSQRAELVIKKSPARYLGYSLFPLKDERETVFGYGFIFQDITEIKEQERRLRQAEHLAALGTMASGLVHEIKNPLASICGAVEFLKEGSLVKPEGQRLLEIISRETARLDKLVNDFLLFARPGEGTPGWVSLKKLLRETYEELKLVRADFFLKESLPEKLHLFLEQGRLKQILLNLFLNALEATEEQVIIEVWFEPNRDQGRLFFRDNAGGIPPEIVDRIFEPFFTTKPQGTGLGLAVVYSLVKNWGGTITVEPGPQGTTFVLSLPKEKFSLKD</sequence>
<keyword evidence="9" id="KW-0472">Membrane</keyword>
<dbReference type="Gene3D" id="3.30.565.10">
    <property type="entry name" value="Histidine kinase-like ATPase, C-terminal domain"/>
    <property type="match status" value="1"/>
</dbReference>
<dbReference type="SUPFAM" id="SSF55874">
    <property type="entry name" value="ATPase domain of HSP90 chaperone/DNA topoisomerase II/histidine kinase"/>
    <property type="match status" value="1"/>
</dbReference>
<evidence type="ECO:0000256" key="6">
    <source>
        <dbReference type="ARBA" id="ARBA00022777"/>
    </source>
</evidence>
<feature type="transmembrane region" description="Helical" evidence="9">
    <location>
        <begin position="142"/>
        <end position="162"/>
    </location>
</feature>
<gene>
    <name evidence="12" type="ORF">ENJ96_09475</name>
</gene>
<dbReference type="Pfam" id="PF02518">
    <property type="entry name" value="HATPase_c"/>
    <property type="match status" value="1"/>
</dbReference>
<dbReference type="InterPro" id="IPR005467">
    <property type="entry name" value="His_kinase_dom"/>
</dbReference>
<dbReference type="InterPro" id="IPR036890">
    <property type="entry name" value="HATPase_C_sf"/>
</dbReference>
<feature type="domain" description="Histidine kinase" evidence="10">
    <location>
        <begin position="304"/>
        <end position="507"/>
    </location>
</feature>
<dbReference type="Gene3D" id="1.10.287.130">
    <property type="match status" value="1"/>
</dbReference>
<dbReference type="GO" id="GO:0000155">
    <property type="term" value="F:phosphorelay sensor kinase activity"/>
    <property type="evidence" value="ECO:0007669"/>
    <property type="project" value="InterPro"/>
</dbReference>
<accession>A0A7V5P1A5</accession>
<dbReference type="InterPro" id="IPR000014">
    <property type="entry name" value="PAS"/>
</dbReference>
<dbReference type="CDD" id="cd00130">
    <property type="entry name" value="PAS"/>
    <property type="match status" value="1"/>
</dbReference>
<dbReference type="InterPro" id="IPR000700">
    <property type="entry name" value="PAS-assoc_C"/>
</dbReference>
<organism evidence="12">
    <name type="scientific">Thermodesulfatator atlanticus</name>
    <dbReference type="NCBI Taxonomy" id="501497"/>
    <lineage>
        <taxon>Bacteria</taxon>
        <taxon>Pseudomonadati</taxon>
        <taxon>Thermodesulfobacteriota</taxon>
        <taxon>Thermodesulfobacteria</taxon>
        <taxon>Thermodesulfobacteriales</taxon>
        <taxon>Thermodesulfatatoraceae</taxon>
        <taxon>Thermodesulfatator</taxon>
    </lineage>
</organism>
<dbReference type="GO" id="GO:0005524">
    <property type="term" value="F:ATP binding"/>
    <property type="evidence" value="ECO:0007669"/>
    <property type="project" value="UniProtKB-KW"/>
</dbReference>
<evidence type="ECO:0000256" key="1">
    <source>
        <dbReference type="ARBA" id="ARBA00000085"/>
    </source>
</evidence>
<reference evidence="12" key="1">
    <citation type="journal article" date="2020" name="mSystems">
        <title>Genome- and Community-Level Interaction Insights into Carbon Utilization and Element Cycling Functions of Hydrothermarchaeota in Hydrothermal Sediment.</title>
        <authorList>
            <person name="Zhou Z."/>
            <person name="Liu Y."/>
            <person name="Xu W."/>
            <person name="Pan J."/>
            <person name="Luo Z.H."/>
            <person name="Li M."/>
        </authorList>
    </citation>
    <scope>NUCLEOTIDE SEQUENCE [LARGE SCALE GENOMIC DNA]</scope>
    <source>
        <strain evidence="12">HyVt-533</strain>
    </source>
</reference>
<dbReference type="Gene3D" id="3.30.450.20">
    <property type="entry name" value="PAS domain"/>
    <property type="match status" value="1"/>
</dbReference>
<feature type="domain" description="PAC" evidence="11">
    <location>
        <begin position="239"/>
        <end position="291"/>
    </location>
</feature>
<dbReference type="Proteomes" id="UP000886101">
    <property type="component" value="Unassembled WGS sequence"/>
</dbReference>
<dbReference type="AlphaFoldDB" id="A0A7V5P1A5"/>
<dbReference type="SMART" id="SM00387">
    <property type="entry name" value="HATPase_c"/>
    <property type="match status" value="1"/>
</dbReference>
<feature type="transmembrane region" description="Helical" evidence="9">
    <location>
        <begin position="114"/>
        <end position="130"/>
    </location>
</feature>
<evidence type="ECO:0000256" key="7">
    <source>
        <dbReference type="ARBA" id="ARBA00022840"/>
    </source>
</evidence>
<dbReference type="InterPro" id="IPR035965">
    <property type="entry name" value="PAS-like_dom_sf"/>
</dbReference>
<evidence type="ECO:0000259" key="11">
    <source>
        <dbReference type="PROSITE" id="PS50113"/>
    </source>
</evidence>
<protein>
    <recommendedName>
        <fullName evidence="2">histidine kinase</fullName>
        <ecNumber evidence="2">2.7.13.3</ecNumber>
    </recommendedName>
</protein>
<dbReference type="Pfam" id="PF25323">
    <property type="entry name" value="6TM_PilS"/>
    <property type="match status" value="1"/>
</dbReference>
<dbReference type="EC" id="2.7.13.3" evidence="2"/>
<dbReference type="InterPro" id="IPR004358">
    <property type="entry name" value="Sig_transdc_His_kin-like_C"/>
</dbReference>
<dbReference type="Pfam" id="PF13188">
    <property type="entry name" value="PAS_8"/>
    <property type="match status" value="1"/>
</dbReference>
<feature type="transmembrane region" description="Helical" evidence="9">
    <location>
        <begin position="66"/>
        <end position="84"/>
    </location>
</feature>
<feature type="transmembrane region" description="Helical" evidence="9">
    <location>
        <begin position="12"/>
        <end position="31"/>
    </location>
</feature>
<dbReference type="PANTHER" id="PTHR43065">
    <property type="entry name" value="SENSOR HISTIDINE KINASE"/>
    <property type="match status" value="1"/>
</dbReference>
<dbReference type="Pfam" id="PF00512">
    <property type="entry name" value="HisKA"/>
    <property type="match status" value="1"/>
</dbReference>
<dbReference type="InterPro" id="IPR003661">
    <property type="entry name" value="HisK_dim/P_dom"/>
</dbReference>
<dbReference type="SMART" id="SM00091">
    <property type="entry name" value="PAS"/>
    <property type="match status" value="1"/>
</dbReference>
<keyword evidence="8" id="KW-0902">Two-component regulatory system</keyword>
<evidence type="ECO:0000259" key="10">
    <source>
        <dbReference type="PROSITE" id="PS50109"/>
    </source>
</evidence>
<evidence type="ECO:0000256" key="4">
    <source>
        <dbReference type="ARBA" id="ARBA00022679"/>
    </source>
</evidence>
<comment type="caution">
    <text evidence="12">The sequence shown here is derived from an EMBL/GenBank/DDBJ whole genome shotgun (WGS) entry which is preliminary data.</text>
</comment>
<feature type="transmembrane region" description="Helical" evidence="9">
    <location>
        <begin position="37"/>
        <end position="57"/>
    </location>
</feature>
<dbReference type="PRINTS" id="PR00344">
    <property type="entry name" value="BCTRLSENSOR"/>
</dbReference>
<evidence type="ECO:0000256" key="9">
    <source>
        <dbReference type="SAM" id="Phobius"/>
    </source>
</evidence>
<keyword evidence="5" id="KW-0547">Nucleotide-binding</keyword>